<evidence type="ECO:0000313" key="1">
    <source>
        <dbReference type="EMBL" id="KKS45852.1"/>
    </source>
</evidence>
<evidence type="ECO:0000313" key="2">
    <source>
        <dbReference type="Proteomes" id="UP000034320"/>
    </source>
</evidence>
<gene>
    <name evidence="1" type="ORF">UV09_C0027G0004</name>
</gene>
<name>A0A0G0ZAX6_9BACT</name>
<accession>A0A0G0ZAX6</accession>
<evidence type="ECO:0008006" key="3">
    <source>
        <dbReference type="Google" id="ProtNLM"/>
    </source>
</evidence>
<dbReference type="InterPro" id="IPR036514">
    <property type="entry name" value="SGNH_hydro_sf"/>
</dbReference>
<organism evidence="1 2">
    <name type="scientific">Candidatus Gottesmanbacteria bacterium GW2011_GWA2_42_18</name>
    <dbReference type="NCBI Taxonomy" id="1618442"/>
    <lineage>
        <taxon>Bacteria</taxon>
        <taxon>Candidatus Gottesmaniibacteriota</taxon>
    </lineage>
</organism>
<dbReference type="Proteomes" id="UP000034320">
    <property type="component" value="Unassembled WGS sequence"/>
</dbReference>
<comment type="caution">
    <text evidence="1">The sequence shown here is derived from an EMBL/GenBank/DDBJ whole genome shotgun (WGS) entry which is preliminary data.</text>
</comment>
<dbReference type="SUPFAM" id="SSF52266">
    <property type="entry name" value="SGNH hydrolase"/>
    <property type="match status" value="1"/>
</dbReference>
<dbReference type="AlphaFoldDB" id="A0A0G0ZAX6"/>
<reference evidence="1 2" key="1">
    <citation type="journal article" date="2015" name="Nature">
        <title>rRNA introns, odd ribosomes, and small enigmatic genomes across a large radiation of phyla.</title>
        <authorList>
            <person name="Brown C.T."/>
            <person name="Hug L.A."/>
            <person name="Thomas B.C."/>
            <person name="Sharon I."/>
            <person name="Castelle C.J."/>
            <person name="Singh A."/>
            <person name="Wilkins M.J."/>
            <person name="Williams K.H."/>
            <person name="Banfield J.F."/>
        </authorList>
    </citation>
    <scope>NUCLEOTIDE SEQUENCE [LARGE SCALE GENOMIC DNA]</scope>
</reference>
<dbReference type="Gene3D" id="3.40.50.1110">
    <property type="entry name" value="SGNH hydrolase"/>
    <property type="match status" value="1"/>
</dbReference>
<sequence>MLLSPAHKSRRRFLLFLSGIVCLILFVFLIDRALAIYLNKTDYFTAMTADSFHIMDTKEFSTSFRISSQGLRNRNVVMPKPKGTYRILAVGDSFTYGWGVSEEEKWTTLLEKKYQETGQKVEIINAGIPGYDLGAYIHACQSYKSRFDIDSVIVGFYSYEDLDQLAAIEANKNQLTKFLEKTFPTLIRLRQPLIGPLFEQNSNESKNINVSTSWKKWINVIIAQYPAILKKIEPAVKMDLLEGKINANLVAIAAADPDYWLRALNDRDLEYIKRLFYKELNRLKKNCAYNNPLYFLMIPSMETVSKDYFPGRSGLGYNIDDRLLTIDLDGLLKTPVTETGFIYLSLLPDFRSDGCPNCYYLWDSHLTSTGHIRVADYLYRELPKKF</sequence>
<dbReference type="EMBL" id="LCDD01000027">
    <property type="protein sequence ID" value="KKS45852.1"/>
    <property type="molecule type" value="Genomic_DNA"/>
</dbReference>
<protein>
    <recommendedName>
        <fullName evidence="3">SGNH hydrolase-type esterase domain-containing protein</fullName>
    </recommendedName>
</protein>
<proteinExistence type="predicted"/>